<accession>A0AA88AW96</accession>
<feature type="region of interest" description="Disordered" evidence="1">
    <location>
        <begin position="109"/>
        <end position="217"/>
    </location>
</feature>
<name>A0AA88AW96_FICCA</name>
<protein>
    <recommendedName>
        <fullName evidence="3">VWA-Hint protein Vwaint domain-containing protein</fullName>
    </recommendedName>
</protein>
<keyword evidence="2" id="KW-0812">Transmembrane</keyword>
<feature type="domain" description="VWA-Hint protein Vwaint" evidence="3">
    <location>
        <begin position="42"/>
        <end position="109"/>
    </location>
</feature>
<dbReference type="EMBL" id="BTGU01000047">
    <property type="protein sequence ID" value="GMN53686.1"/>
    <property type="molecule type" value="Genomic_DNA"/>
</dbReference>
<dbReference type="Pfam" id="PF14624">
    <property type="entry name" value="Vwaint"/>
    <property type="match status" value="1"/>
</dbReference>
<evidence type="ECO:0000313" key="5">
    <source>
        <dbReference type="Proteomes" id="UP001187192"/>
    </source>
</evidence>
<reference evidence="4" key="1">
    <citation type="submission" date="2023-07" db="EMBL/GenBank/DDBJ databases">
        <title>draft genome sequence of fig (Ficus carica).</title>
        <authorList>
            <person name="Takahashi T."/>
            <person name="Nishimura K."/>
        </authorList>
    </citation>
    <scope>NUCLEOTIDE SEQUENCE</scope>
</reference>
<gene>
    <name evidence="4" type="ORF">TIFTF001_022820</name>
</gene>
<comment type="caution">
    <text evidence="4">The sequence shown here is derived from an EMBL/GenBank/DDBJ whole genome shotgun (WGS) entry which is preliminary data.</text>
</comment>
<sequence length="253" mass="31104">MALNNVRKARVLADNKELKKAKDKVDGTKTMLEGVKVDDPAELIKALIYDLQQLSSFMKTQTDYEEKGRPYALSFETSHDRQRYAARGDVDKVRSFATPRMNAYLQQAKVFDINPRLPPPKEADDVKKEQEEREKQERKEHEERKERERKEHEERKERERKEQEERKEREREEQERKEREEHEEQKRKEQEEREERERKEQEEREEQERKKVEELEEQKRKELEKRFYFINIVNLVLNFIYNVLLKWITGRRT</sequence>
<dbReference type="AlphaFoldDB" id="A0AA88AW96"/>
<keyword evidence="2" id="KW-1133">Transmembrane helix</keyword>
<evidence type="ECO:0000259" key="3">
    <source>
        <dbReference type="Pfam" id="PF14624"/>
    </source>
</evidence>
<organism evidence="4 5">
    <name type="scientific">Ficus carica</name>
    <name type="common">Common fig</name>
    <dbReference type="NCBI Taxonomy" id="3494"/>
    <lineage>
        <taxon>Eukaryota</taxon>
        <taxon>Viridiplantae</taxon>
        <taxon>Streptophyta</taxon>
        <taxon>Embryophyta</taxon>
        <taxon>Tracheophyta</taxon>
        <taxon>Spermatophyta</taxon>
        <taxon>Magnoliopsida</taxon>
        <taxon>eudicotyledons</taxon>
        <taxon>Gunneridae</taxon>
        <taxon>Pentapetalae</taxon>
        <taxon>rosids</taxon>
        <taxon>fabids</taxon>
        <taxon>Rosales</taxon>
        <taxon>Moraceae</taxon>
        <taxon>Ficeae</taxon>
        <taxon>Ficus</taxon>
    </lineage>
</organism>
<dbReference type="InterPro" id="IPR032838">
    <property type="entry name" value="Vwaint_dom"/>
</dbReference>
<feature type="compositionally biased region" description="Basic and acidic residues" evidence="1">
    <location>
        <begin position="119"/>
        <end position="217"/>
    </location>
</feature>
<evidence type="ECO:0000256" key="2">
    <source>
        <dbReference type="SAM" id="Phobius"/>
    </source>
</evidence>
<keyword evidence="5" id="KW-1185">Reference proteome</keyword>
<keyword evidence="2" id="KW-0472">Membrane</keyword>
<feature type="transmembrane region" description="Helical" evidence="2">
    <location>
        <begin position="227"/>
        <end position="248"/>
    </location>
</feature>
<dbReference type="Proteomes" id="UP001187192">
    <property type="component" value="Unassembled WGS sequence"/>
</dbReference>
<evidence type="ECO:0000313" key="4">
    <source>
        <dbReference type="EMBL" id="GMN53686.1"/>
    </source>
</evidence>
<proteinExistence type="predicted"/>
<evidence type="ECO:0000256" key="1">
    <source>
        <dbReference type="SAM" id="MobiDB-lite"/>
    </source>
</evidence>